<sequence length="177" mass="19942">ECRAFVPNCWLAFPNPLFSLSAELLRQCNSPFSDETMRTHTRGAPTVFFISLLWPLLAPVPATEVDPTGGIPFMGGNYDGHPMLYFGRGDVEELQYAAAGSHREMARRIREAGEAMLEHPEEYLPPWSPAEFSARWNEIYGNNLGVLSMFCLLYPHRAGALDLAKDYMERMAAQPSW</sequence>
<evidence type="ECO:0000313" key="9">
    <source>
        <dbReference type="EMBL" id="MEQ2210087.1"/>
    </source>
</evidence>
<accession>A0ABV0RQX0</accession>
<keyword evidence="3" id="KW-0812">Transmembrane</keyword>
<organism evidence="9 10">
    <name type="scientific">Xenoophorus captivus</name>
    <dbReference type="NCBI Taxonomy" id="1517983"/>
    <lineage>
        <taxon>Eukaryota</taxon>
        <taxon>Metazoa</taxon>
        <taxon>Chordata</taxon>
        <taxon>Craniata</taxon>
        <taxon>Vertebrata</taxon>
        <taxon>Euteleostomi</taxon>
        <taxon>Actinopterygii</taxon>
        <taxon>Neopterygii</taxon>
        <taxon>Teleostei</taxon>
        <taxon>Neoteleostei</taxon>
        <taxon>Acanthomorphata</taxon>
        <taxon>Ovalentaria</taxon>
        <taxon>Atherinomorphae</taxon>
        <taxon>Cyprinodontiformes</taxon>
        <taxon>Goodeidae</taxon>
        <taxon>Xenoophorus</taxon>
    </lineage>
</organism>
<reference evidence="9 10" key="1">
    <citation type="submission" date="2021-06" db="EMBL/GenBank/DDBJ databases">
        <authorList>
            <person name="Palmer J.M."/>
        </authorList>
    </citation>
    <scope>NUCLEOTIDE SEQUENCE [LARGE SCALE GENOMIC DNA]</scope>
    <source>
        <strain evidence="9 10">XC_2019</strain>
        <tissue evidence="9">Muscle</tissue>
    </source>
</reference>
<feature type="non-terminal residue" evidence="9">
    <location>
        <position position="1"/>
    </location>
</feature>
<name>A0ABV0RQX0_9TELE</name>
<evidence type="ECO:0000313" key="10">
    <source>
        <dbReference type="Proteomes" id="UP001434883"/>
    </source>
</evidence>
<dbReference type="EMBL" id="JAHRIN010052378">
    <property type="protein sequence ID" value="MEQ2210087.1"/>
    <property type="molecule type" value="Genomic_DNA"/>
</dbReference>
<evidence type="ECO:0000256" key="2">
    <source>
        <dbReference type="ARBA" id="ARBA00006556"/>
    </source>
</evidence>
<keyword evidence="7" id="KW-0325">Glycoprotein</keyword>
<evidence type="ECO:0008006" key="11">
    <source>
        <dbReference type="Google" id="ProtNLM"/>
    </source>
</evidence>
<proteinExistence type="inferred from homology"/>
<comment type="caution">
    <text evidence="9">The sequence shown here is derived from an EMBL/GenBank/DDBJ whole genome shotgun (WGS) entry which is preliminary data.</text>
</comment>
<protein>
    <recommendedName>
        <fullName evidence="11">Dermatan sulfate epimerase</fullName>
    </recommendedName>
</protein>
<keyword evidence="4" id="KW-0732">Signal</keyword>
<evidence type="ECO:0000256" key="8">
    <source>
        <dbReference type="ARBA" id="ARBA00023235"/>
    </source>
</evidence>
<evidence type="ECO:0000256" key="3">
    <source>
        <dbReference type="ARBA" id="ARBA00022692"/>
    </source>
</evidence>
<comment type="similarity">
    <text evidence="2">Belongs to the dermatan-sulfate isomerase family.</text>
</comment>
<evidence type="ECO:0000256" key="4">
    <source>
        <dbReference type="ARBA" id="ARBA00022729"/>
    </source>
</evidence>
<evidence type="ECO:0000256" key="5">
    <source>
        <dbReference type="ARBA" id="ARBA00022989"/>
    </source>
</evidence>
<dbReference type="PANTHER" id="PTHR15532">
    <property type="match status" value="1"/>
</dbReference>
<keyword evidence="8" id="KW-0413">Isomerase</keyword>
<dbReference type="InterPro" id="IPR008929">
    <property type="entry name" value="Chondroitin_lyas"/>
</dbReference>
<gene>
    <name evidence="9" type="ORF">XENOCAPTIV_008271</name>
</gene>
<evidence type="ECO:0000256" key="6">
    <source>
        <dbReference type="ARBA" id="ARBA00023136"/>
    </source>
</evidence>
<dbReference type="PANTHER" id="PTHR15532:SF3">
    <property type="entry name" value="DERMATAN-SULFATE EPIMERASE"/>
    <property type="match status" value="1"/>
</dbReference>
<keyword evidence="6" id="KW-0472">Membrane</keyword>
<keyword evidence="5" id="KW-1133">Transmembrane helix</keyword>
<evidence type="ECO:0000256" key="1">
    <source>
        <dbReference type="ARBA" id="ARBA00004141"/>
    </source>
</evidence>
<dbReference type="Proteomes" id="UP001434883">
    <property type="component" value="Unassembled WGS sequence"/>
</dbReference>
<evidence type="ECO:0000256" key="7">
    <source>
        <dbReference type="ARBA" id="ARBA00023180"/>
    </source>
</evidence>
<dbReference type="Gene3D" id="1.50.10.100">
    <property type="entry name" value="Chondroitin AC/alginate lyase"/>
    <property type="match status" value="1"/>
</dbReference>
<dbReference type="InterPro" id="IPR052447">
    <property type="entry name" value="Dermatan-Sulfate_Isomerase"/>
</dbReference>
<keyword evidence="10" id="KW-1185">Reference proteome</keyword>
<comment type="subcellular location">
    <subcellularLocation>
        <location evidence="1">Membrane</location>
        <topology evidence="1">Multi-pass membrane protein</topology>
    </subcellularLocation>
</comment>